<accession>A0A7S3F3C2</accession>
<feature type="compositionally biased region" description="Acidic residues" evidence="1">
    <location>
        <begin position="422"/>
        <end position="434"/>
    </location>
</feature>
<organism evidence="2">
    <name type="scientific">Haptolina ericina</name>
    <dbReference type="NCBI Taxonomy" id="156174"/>
    <lineage>
        <taxon>Eukaryota</taxon>
        <taxon>Haptista</taxon>
        <taxon>Haptophyta</taxon>
        <taxon>Prymnesiophyceae</taxon>
        <taxon>Prymnesiales</taxon>
        <taxon>Prymnesiaceae</taxon>
        <taxon>Haptolina</taxon>
    </lineage>
</organism>
<feature type="compositionally biased region" description="Acidic residues" evidence="1">
    <location>
        <begin position="30"/>
        <end position="46"/>
    </location>
</feature>
<reference evidence="2" key="1">
    <citation type="submission" date="2021-01" db="EMBL/GenBank/DDBJ databases">
        <authorList>
            <person name="Corre E."/>
            <person name="Pelletier E."/>
            <person name="Niang G."/>
            <person name="Scheremetjew M."/>
            <person name="Finn R."/>
            <person name="Kale V."/>
            <person name="Holt S."/>
            <person name="Cochrane G."/>
            <person name="Meng A."/>
            <person name="Brown T."/>
            <person name="Cohen L."/>
        </authorList>
    </citation>
    <scope>NUCLEOTIDE SEQUENCE</scope>
    <source>
        <strain evidence="2">CCMP281</strain>
    </source>
</reference>
<sequence>MHDAKFDAYLAEESSDDESYRSGAPGARSDDDDDDDDDHDGDDDGDTGGGVGIGDGASSDGGGSDYGGRNKSRKQGVGGGGGGKRGRPAGARNEGSKDEKKPRGQPRGGPQGEKPPAPRSEVLVKEMKEEWLVSYTQETISKAASVNRAMFSKWLNHRLESVKSTTTVETKLQAWVAETRGKQERGEATVLPESHRGKPRQPRTWMPKESTRAGGSYEGEGATADAAPLHGSPAVAPRSGERCQRTADLPPGWTQIECTSNTGKVYKRYLSPAGSKAQSVSEAWRVHEKGGGVTDTTGCDAPETDAEEPPPVTSGSPSSERKRKGAPVDVLEAEADDEVAPADGDEESAKESMKSSSKRKKTKRKKKLMLDVGSPARICQGKHQGKSCVVVGGHAGYLQVRLGDGSALNVRQSQVESQVENDGADDDAADDAADGEVIVVDQ</sequence>
<dbReference type="AlphaFoldDB" id="A0A7S3F3C2"/>
<feature type="region of interest" description="Disordered" evidence="1">
    <location>
        <begin position="1"/>
        <end position="121"/>
    </location>
</feature>
<evidence type="ECO:0000256" key="1">
    <source>
        <dbReference type="SAM" id="MobiDB-lite"/>
    </source>
</evidence>
<gene>
    <name evidence="2" type="ORF">HERI1096_LOCUS21443</name>
</gene>
<proteinExistence type="predicted"/>
<evidence type="ECO:0008006" key="3">
    <source>
        <dbReference type="Google" id="ProtNLM"/>
    </source>
</evidence>
<feature type="compositionally biased region" description="Basic residues" evidence="1">
    <location>
        <begin position="356"/>
        <end position="367"/>
    </location>
</feature>
<feature type="compositionally biased region" description="Acidic residues" evidence="1">
    <location>
        <begin position="331"/>
        <end position="346"/>
    </location>
</feature>
<protein>
    <recommendedName>
        <fullName evidence="3">MBD domain-containing protein</fullName>
    </recommendedName>
</protein>
<feature type="region of interest" description="Disordered" evidence="1">
    <location>
        <begin position="179"/>
        <end position="369"/>
    </location>
</feature>
<evidence type="ECO:0000313" key="2">
    <source>
        <dbReference type="EMBL" id="CAE0120742.1"/>
    </source>
</evidence>
<feature type="compositionally biased region" description="Polar residues" evidence="1">
    <location>
        <begin position="411"/>
        <end position="420"/>
    </location>
</feature>
<feature type="region of interest" description="Disordered" evidence="1">
    <location>
        <begin position="411"/>
        <end position="442"/>
    </location>
</feature>
<name>A0A7S3F3C2_9EUKA</name>
<dbReference type="EMBL" id="HBHX01038569">
    <property type="protein sequence ID" value="CAE0120742.1"/>
    <property type="molecule type" value="Transcribed_RNA"/>
</dbReference>
<feature type="compositionally biased region" description="Gly residues" evidence="1">
    <location>
        <begin position="47"/>
        <end position="66"/>
    </location>
</feature>